<dbReference type="EMBL" id="JAULJE010000015">
    <property type="protein sequence ID" value="KAK1334577.1"/>
    <property type="molecule type" value="Genomic_DNA"/>
</dbReference>
<feature type="non-terminal residue" evidence="1">
    <location>
        <position position="77"/>
    </location>
</feature>
<keyword evidence="2" id="KW-1185">Reference proteome</keyword>
<sequence>MESCVQLVHEGHVPGGVLLSQKPGSWLASAVEVVLQVLQAVMKAGEELREEGVVPCSEAGLCCEEVEDVHDHQMMET</sequence>
<gene>
    <name evidence="1" type="ORF">QTO34_005584</name>
</gene>
<evidence type="ECO:0000313" key="1">
    <source>
        <dbReference type="EMBL" id="KAK1334577.1"/>
    </source>
</evidence>
<dbReference type="Proteomes" id="UP001177744">
    <property type="component" value="Unassembled WGS sequence"/>
</dbReference>
<accession>A0AA40LJI7</accession>
<protein>
    <submittedName>
        <fullName evidence="1">Uncharacterized protein</fullName>
    </submittedName>
</protein>
<evidence type="ECO:0000313" key="2">
    <source>
        <dbReference type="Proteomes" id="UP001177744"/>
    </source>
</evidence>
<organism evidence="1 2">
    <name type="scientific">Cnephaeus nilssonii</name>
    <name type="common">Northern bat</name>
    <name type="synonym">Eptesicus nilssonii</name>
    <dbReference type="NCBI Taxonomy" id="3371016"/>
    <lineage>
        <taxon>Eukaryota</taxon>
        <taxon>Metazoa</taxon>
        <taxon>Chordata</taxon>
        <taxon>Craniata</taxon>
        <taxon>Vertebrata</taxon>
        <taxon>Euteleostomi</taxon>
        <taxon>Mammalia</taxon>
        <taxon>Eutheria</taxon>
        <taxon>Laurasiatheria</taxon>
        <taxon>Chiroptera</taxon>
        <taxon>Yangochiroptera</taxon>
        <taxon>Vespertilionidae</taxon>
        <taxon>Cnephaeus</taxon>
    </lineage>
</organism>
<name>A0AA40LJI7_CNENI</name>
<reference evidence="1" key="1">
    <citation type="submission" date="2023-06" db="EMBL/GenBank/DDBJ databases">
        <title>Reference genome for the Northern bat (Eptesicus nilssonii), a most northern bat species.</title>
        <authorList>
            <person name="Laine V.N."/>
            <person name="Pulliainen A.T."/>
            <person name="Lilley T.M."/>
        </authorList>
    </citation>
    <scope>NUCLEOTIDE SEQUENCE</scope>
    <source>
        <strain evidence="1">BLF_Eptnil</strain>
        <tissue evidence="1">Kidney</tissue>
    </source>
</reference>
<dbReference type="AlphaFoldDB" id="A0AA40LJI7"/>
<comment type="caution">
    <text evidence="1">The sequence shown here is derived from an EMBL/GenBank/DDBJ whole genome shotgun (WGS) entry which is preliminary data.</text>
</comment>
<proteinExistence type="predicted"/>